<dbReference type="STRING" id="1548547.BA177_08425"/>
<dbReference type="Proteomes" id="UP000092695">
    <property type="component" value="Chromosome"/>
</dbReference>
<keyword evidence="3" id="KW-1185">Reference proteome</keyword>
<proteinExistence type="predicted"/>
<dbReference type="KEGG" id="woc:BA177_08425"/>
<accession>A0A193LFI2</accession>
<dbReference type="OrthoDB" id="5738156at2"/>
<gene>
    <name evidence="2" type="ORF">BA177_08425</name>
</gene>
<evidence type="ECO:0000313" key="3">
    <source>
        <dbReference type="Proteomes" id="UP000092695"/>
    </source>
</evidence>
<sequence>MQKLLLPCLSLLLALNAGCSSTPLPEGEPARITKADAESRRELSQVIGAALGVRPVTLADDAFTVSSTLHFDPATAATGNAGQGSAINSSAEVFRLLLDGPQCVLVHERTGLRWLLMDTECSAE</sequence>
<dbReference type="EMBL" id="CP016268">
    <property type="protein sequence ID" value="ANO51223.1"/>
    <property type="molecule type" value="Genomic_DNA"/>
</dbReference>
<feature type="signal peptide" evidence="1">
    <location>
        <begin position="1"/>
        <end position="19"/>
    </location>
</feature>
<organism evidence="2 3">
    <name type="scientific">Woeseia oceani</name>
    <dbReference type="NCBI Taxonomy" id="1548547"/>
    <lineage>
        <taxon>Bacteria</taxon>
        <taxon>Pseudomonadati</taxon>
        <taxon>Pseudomonadota</taxon>
        <taxon>Gammaproteobacteria</taxon>
        <taxon>Woeseiales</taxon>
        <taxon>Woeseiaceae</taxon>
        <taxon>Woeseia</taxon>
    </lineage>
</organism>
<protein>
    <submittedName>
        <fullName evidence="2">Uncharacterized protein</fullName>
    </submittedName>
</protein>
<dbReference type="AlphaFoldDB" id="A0A193LFI2"/>
<keyword evidence="1" id="KW-0732">Signal</keyword>
<name>A0A193LFI2_9GAMM</name>
<evidence type="ECO:0000256" key="1">
    <source>
        <dbReference type="SAM" id="SignalP"/>
    </source>
</evidence>
<reference evidence="2 3" key="1">
    <citation type="submission" date="2016-06" db="EMBL/GenBank/DDBJ databases">
        <title>Complete genome sequence of a deep-branching marine Gamma Proteobacterium Woeseia oceani type strain XK5.</title>
        <authorList>
            <person name="Mu D."/>
            <person name="Du Z."/>
        </authorList>
    </citation>
    <scope>NUCLEOTIDE SEQUENCE [LARGE SCALE GENOMIC DNA]</scope>
    <source>
        <strain evidence="2 3">XK5</strain>
    </source>
</reference>
<dbReference type="RefSeq" id="WP_068615363.1">
    <property type="nucleotide sequence ID" value="NZ_CP016268.1"/>
</dbReference>
<feature type="chain" id="PRO_5008260168" evidence="1">
    <location>
        <begin position="20"/>
        <end position="124"/>
    </location>
</feature>
<evidence type="ECO:0000313" key="2">
    <source>
        <dbReference type="EMBL" id="ANO51223.1"/>
    </source>
</evidence>